<gene>
    <name evidence="1" type="ORF">HaLaN_14680</name>
</gene>
<evidence type="ECO:0000313" key="1">
    <source>
        <dbReference type="EMBL" id="GFH17953.1"/>
    </source>
</evidence>
<sequence length="43" mass="4719">GAIPLPLYYARLHPSRLVPQAGFHQAVARASGRHLTWPDQGRG</sequence>
<name>A0A699Z5X4_HAELA</name>
<dbReference type="EMBL" id="BLLF01001227">
    <property type="protein sequence ID" value="GFH17953.1"/>
    <property type="molecule type" value="Genomic_DNA"/>
</dbReference>
<dbReference type="Proteomes" id="UP000485058">
    <property type="component" value="Unassembled WGS sequence"/>
</dbReference>
<organism evidence="1 2">
    <name type="scientific">Haematococcus lacustris</name>
    <name type="common">Green alga</name>
    <name type="synonym">Haematococcus pluvialis</name>
    <dbReference type="NCBI Taxonomy" id="44745"/>
    <lineage>
        <taxon>Eukaryota</taxon>
        <taxon>Viridiplantae</taxon>
        <taxon>Chlorophyta</taxon>
        <taxon>core chlorophytes</taxon>
        <taxon>Chlorophyceae</taxon>
        <taxon>CS clade</taxon>
        <taxon>Chlamydomonadales</taxon>
        <taxon>Haematococcaceae</taxon>
        <taxon>Haematococcus</taxon>
    </lineage>
</organism>
<keyword evidence="2" id="KW-1185">Reference proteome</keyword>
<dbReference type="AlphaFoldDB" id="A0A699Z5X4"/>
<feature type="non-terminal residue" evidence="1">
    <location>
        <position position="43"/>
    </location>
</feature>
<reference evidence="1 2" key="1">
    <citation type="submission" date="2020-02" db="EMBL/GenBank/DDBJ databases">
        <title>Draft genome sequence of Haematococcus lacustris strain NIES-144.</title>
        <authorList>
            <person name="Morimoto D."/>
            <person name="Nakagawa S."/>
            <person name="Yoshida T."/>
            <person name="Sawayama S."/>
        </authorList>
    </citation>
    <scope>NUCLEOTIDE SEQUENCE [LARGE SCALE GENOMIC DNA]</scope>
    <source>
        <strain evidence="1 2">NIES-144</strain>
    </source>
</reference>
<protein>
    <submittedName>
        <fullName evidence="1">Uncharacterized protein</fullName>
    </submittedName>
</protein>
<evidence type="ECO:0000313" key="2">
    <source>
        <dbReference type="Proteomes" id="UP000485058"/>
    </source>
</evidence>
<feature type="non-terminal residue" evidence="1">
    <location>
        <position position="1"/>
    </location>
</feature>
<proteinExistence type="predicted"/>
<accession>A0A699Z5X4</accession>
<comment type="caution">
    <text evidence="1">The sequence shown here is derived from an EMBL/GenBank/DDBJ whole genome shotgun (WGS) entry which is preliminary data.</text>
</comment>